<evidence type="ECO:0000259" key="5">
    <source>
        <dbReference type="PROSITE" id="PS51203"/>
    </source>
</evidence>
<comment type="caution">
    <text evidence="7">The sequence shown here is derived from an EMBL/GenBank/DDBJ whole genome shotgun (WGS) entry which is preliminary data.</text>
</comment>
<dbReference type="InterPro" id="IPR007051">
    <property type="entry name" value="CHORD_dom"/>
</dbReference>
<evidence type="ECO:0000256" key="2">
    <source>
        <dbReference type="ARBA" id="ARBA00022737"/>
    </source>
</evidence>
<dbReference type="InterPro" id="IPR039790">
    <property type="entry name" value="CHRD1"/>
</dbReference>
<dbReference type="PANTHER" id="PTHR46983">
    <property type="entry name" value="CYSTEINE AND HISTIDINE-RICH DOMAIN-CONTAINING PROTEIN 1"/>
    <property type="match status" value="1"/>
</dbReference>
<dbReference type="Proteomes" id="UP001142055">
    <property type="component" value="Chromosome 1"/>
</dbReference>
<dbReference type="InterPro" id="IPR007052">
    <property type="entry name" value="CS_dom"/>
</dbReference>
<dbReference type="Pfam" id="PF04968">
    <property type="entry name" value="CHORD"/>
    <property type="match status" value="2"/>
</dbReference>
<feature type="region of interest" description="Disordered" evidence="4">
    <location>
        <begin position="80"/>
        <end position="118"/>
    </location>
</feature>
<protein>
    <submittedName>
        <fullName evidence="7">Uncharacterized protein</fullName>
    </submittedName>
</protein>
<evidence type="ECO:0000313" key="8">
    <source>
        <dbReference type="Proteomes" id="UP001142055"/>
    </source>
</evidence>
<dbReference type="GO" id="GO:0046872">
    <property type="term" value="F:metal ion binding"/>
    <property type="evidence" value="ECO:0007669"/>
    <property type="project" value="UniProtKB-KW"/>
</dbReference>
<accession>A0A9Q0RR38</accession>
<dbReference type="InterPro" id="IPR008978">
    <property type="entry name" value="HSP20-like_chaperone"/>
</dbReference>
<organism evidence="7 8">
    <name type="scientific">Blomia tropicalis</name>
    <name type="common">Mite</name>
    <dbReference type="NCBI Taxonomy" id="40697"/>
    <lineage>
        <taxon>Eukaryota</taxon>
        <taxon>Metazoa</taxon>
        <taxon>Ecdysozoa</taxon>
        <taxon>Arthropoda</taxon>
        <taxon>Chelicerata</taxon>
        <taxon>Arachnida</taxon>
        <taxon>Acari</taxon>
        <taxon>Acariformes</taxon>
        <taxon>Sarcoptiformes</taxon>
        <taxon>Astigmata</taxon>
        <taxon>Glycyphagoidea</taxon>
        <taxon>Echimyopodidae</taxon>
        <taxon>Blomia</taxon>
    </lineage>
</organism>
<dbReference type="PROSITE" id="PS51203">
    <property type="entry name" value="CS"/>
    <property type="match status" value="1"/>
</dbReference>
<evidence type="ECO:0000313" key="7">
    <source>
        <dbReference type="EMBL" id="KAJ6225128.1"/>
    </source>
</evidence>
<feature type="domain" description="CS" evidence="5">
    <location>
        <begin position="209"/>
        <end position="304"/>
    </location>
</feature>
<dbReference type="PROSITE" id="PS51401">
    <property type="entry name" value="CHORD"/>
    <property type="match status" value="2"/>
</dbReference>
<keyword evidence="3" id="KW-0862">Zinc</keyword>
<reference evidence="7" key="1">
    <citation type="submission" date="2022-12" db="EMBL/GenBank/DDBJ databases">
        <title>Genome assemblies of Blomia tropicalis.</title>
        <authorList>
            <person name="Cui Y."/>
        </authorList>
    </citation>
    <scope>NUCLEOTIDE SEQUENCE</scope>
    <source>
        <tissue evidence="7">Adult mites</tissue>
    </source>
</reference>
<keyword evidence="8" id="KW-1185">Reference proteome</keyword>
<feature type="domain" description="CHORD" evidence="6">
    <location>
        <begin position="146"/>
        <end position="204"/>
    </location>
</feature>
<sequence length="311" mass="35505">MNTNQEANGGDSNQLLQCYNISCGQKYRESENGENTCIYHEGKPYFHDGYKEWTCCKMRSRDFTIFMGFKGCTRGRHSNVKPVEEKSENNGSLESEEQTKNEDNSNQVEDECSTFVPPDENSMANINIVESPNVASAPPIKNIVICKNCKAEESTLNLSEECLYHRGIQVFHDSLKFWSCCPNKKFTEFEDFQKLPPCSKADSHELMIKVDYKENWFQTGGNLTIALYGLRGARIVDDKSFAIIRGGRELTVRLVNSKGIIIFENKWRLYDFVLAEGSKVTINPSNTQIVLQKANNRSHWPDLIEKPPKSR</sequence>
<proteinExistence type="predicted"/>
<dbReference type="SUPFAM" id="SSF49764">
    <property type="entry name" value="HSP20-like chaperones"/>
    <property type="match status" value="1"/>
</dbReference>
<evidence type="ECO:0000256" key="4">
    <source>
        <dbReference type="SAM" id="MobiDB-lite"/>
    </source>
</evidence>
<gene>
    <name evidence="7" type="ORF">RDWZM_003673</name>
</gene>
<evidence type="ECO:0000256" key="3">
    <source>
        <dbReference type="ARBA" id="ARBA00022833"/>
    </source>
</evidence>
<dbReference type="AlphaFoldDB" id="A0A9Q0RR38"/>
<evidence type="ECO:0000256" key="1">
    <source>
        <dbReference type="ARBA" id="ARBA00022723"/>
    </source>
</evidence>
<feature type="domain" description="CHORD" evidence="6">
    <location>
        <begin position="18"/>
        <end position="77"/>
    </location>
</feature>
<dbReference type="EMBL" id="JAPWDV010000001">
    <property type="protein sequence ID" value="KAJ6225128.1"/>
    <property type="molecule type" value="Genomic_DNA"/>
</dbReference>
<dbReference type="Gene3D" id="4.10.1130.20">
    <property type="match status" value="2"/>
</dbReference>
<dbReference type="CDD" id="cd06463">
    <property type="entry name" value="p23_like"/>
    <property type="match status" value="1"/>
</dbReference>
<name>A0A9Q0RR38_BLOTA</name>
<keyword evidence="1" id="KW-0479">Metal-binding</keyword>
<dbReference type="Gene3D" id="2.60.40.790">
    <property type="match status" value="1"/>
</dbReference>
<dbReference type="OMA" id="ENSMANI"/>
<evidence type="ECO:0000259" key="6">
    <source>
        <dbReference type="PROSITE" id="PS51401"/>
    </source>
</evidence>
<dbReference type="PANTHER" id="PTHR46983:SF3">
    <property type="entry name" value="CHPADIPLOID STATE MAINTENANCE PROTEIN CHPA"/>
    <property type="match status" value="1"/>
</dbReference>
<keyword evidence="2" id="KW-0677">Repeat</keyword>